<evidence type="ECO:0000256" key="1">
    <source>
        <dbReference type="ARBA" id="ARBA00023015"/>
    </source>
</evidence>
<sequence>MPNTAAERAYAHVKSAILDGSLPGGELLTEGQVAEQIGVSRTPVREAMLRLEAEGMLRLYPKKGAMVVPVTAAEAENVIEARALLENWAARRLFVDAPLQELASQLSQLVEQMRGAQDAGDVGSFSTIDRTFHESIVAAAGNDILTRVYRSLRERQICLSVSVMRVSRERMTVAIAEHTRLVELLCAGDAEGFVGHLDQHMADAAAHLRKAR</sequence>
<keyword evidence="1" id="KW-0805">Transcription regulation</keyword>
<dbReference type="Pfam" id="PF07729">
    <property type="entry name" value="FCD"/>
    <property type="match status" value="1"/>
</dbReference>
<name>A0A6J4LGR4_9ACTN</name>
<keyword evidence="2" id="KW-0238">DNA-binding</keyword>
<proteinExistence type="predicted"/>
<dbReference type="SMART" id="SM00895">
    <property type="entry name" value="FCD"/>
    <property type="match status" value="1"/>
</dbReference>
<dbReference type="InterPro" id="IPR008920">
    <property type="entry name" value="TF_FadR/GntR_C"/>
</dbReference>
<dbReference type="SMART" id="SM00345">
    <property type="entry name" value="HTH_GNTR"/>
    <property type="match status" value="1"/>
</dbReference>
<dbReference type="InterPro" id="IPR000524">
    <property type="entry name" value="Tscrpt_reg_HTH_GntR"/>
</dbReference>
<dbReference type="PANTHER" id="PTHR43537">
    <property type="entry name" value="TRANSCRIPTIONAL REGULATOR, GNTR FAMILY"/>
    <property type="match status" value="1"/>
</dbReference>
<dbReference type="SUPFAM" id="SSF46785">
    <property type="entry name" value="Winged helix' DNA-binding domain"/>
    <property type="match status" value="1"/>
</dbReference>
<dbReference type="GO" id="GO:0003700">
    <property type="term" value="F:DNA-binding transcription factor activity"/>
    <property type="evidence" value="ECO:0007669"/>
    <property type="project" value="InterPro"/>
</dbReference>
<dbReference type="InterPro" id="IPR036390">
    <property type="entry name" value="WH_DNA-bd_sf"/>
</dbReference>
<dbReference type="Gene3D" id="1.10.10.10">
    <property type="entry name" value="Winged helix-like DNA-binding domain superfamily/Winged helix DNA-binding domain"/>
    <property type="match status" value="1"/>
</dbReference>
<reference evidence="5" key="1">
    <citation type="submission" date="2020-02" db="EMBL/GenBank/DDBJ databases">
        <authorList>
            <person name="Meier V. D."/>
        </authorList>
    </citation>
    <scope>NUCLEOTIDE SEQUENCE</scope>
    <source>
        <strain evidence="5">AVDCRST_MAG46</strain>
    </source>
</reference>
<dbReference type="PRINTS" id="PR00035">
    <property type="entry name" value="HTHGNTR"/>
</dbReference>
<dbReference type="PROSITE" id="PS50949">
    <property type="entry name" value="HTH_GNTR"/>
    <property type="match status" value="1"/>
</dbReference>
<gene>
    <name evidence="5" type="ORF">AVDCRST_MAG46-1440</name>
</gene>
<dbReference type="GO" id="GO:0003677">
    <property type="term" value="F:DNA binding"/>
    <property type="evidence" value="ECO:0007669"/>
    <property type="project" value="UniProtKB-KW"/>
</dbReference>
<evidence type="ECO:0000256" key="3">
    <source>
        <dbReference type="ARBA" id="ARBA00023163"/>
    </source>
</evidence>
<dbReference type="EMBL" id="CADCUD010000090">
    <property type="protein sequence ID" value="CAA9331225.1"/>
    <property type="molecule type" value="Genomic_DNA"/>
</dbReference>
<dbReference type="Pfam" id="PF00392">
    <property type="entry name" value="GntR"/>
    <property type="match status" value="1"/>
</dbReference>
<dbReference type="AlphaFoldDB" id="A0A6J4LGR4"/>
<feature type="domain" description="HTH gntR-type" evidence="4">
    <location>
        <begin position="3"/>
        <end position="70"/>
    </location>
</feature>
<dbReference type="SUPFAM" id="SSF48008">
    <property type="entry name" value="GntR ligand-binding domain-like"/>
    <property type="match status" value="1"/>
</dbReference>
<evidence type="ECO:0000313" key="5">
    <source>
        <dbReference type="EMBL" id="CAA9331225.1"/>
    </source>
</evidence>
<evidence type="ECO:0000259" key="4">
    <source>
        <dbReference type="PROSITE" id="PS50949"/>
    </source>
</evidence>
<dbReference type="PANTHER" id="PTHR43537:SF24">
    <property type="entry name" value="GLUCONATE OPERON TRANSCRIPTIONAL REPRESSOR"/>
    <property type="match status" value="1"/>
</dbReference>
<evidence type="ECO:0000256" key="2">
    <source>
        <dbReference type="ARBA" id="ARBA00023125"/>
    </source>
</evidence>
<accession>A0A6J4LGR4</accession>
<dbReference type="InterPro" id="IPR011711">
    <property type="entry name" value="GntR_C"/>
</dbReference>
<organism evidence="5">
    <name type="scientific">uncultured Nocardioidaceae bacterium</name>
    <dbReference type="NCBI Taxonomy" id="253824"/>
    <lineage>
        <taxon>Bacteria</taxon>
        <taxon>Bacillati</taxon>
        <taxon>Actinomycetota</taxon>
        <taxon>Actinomycetes</taxon>
        <taxon>Propionibacteriales</taxon>
        <taxon>Nocardioidaceae</taxon>
        <taxon>environmental samples</taxon>
    </lineage>
</organism>
<dbReference type="InterPro" id="IPR036388">
    <property type="entry name" value="WH-like_DNA-bd_sf"/>
</dbReference>
<dbReference type="Gene3D" id="1.20.120.530">
    <property type="entry name" value="GntR ligand-binding domain-like"/>
    <property type="match status" value="1"/>
</dbReference>
<protein>
    <submittedName>
        <fullName evidence="5">Transcriptional regulator, GntR family</fullName>
    </submittedName>
</protein>
<keyword evidence="3" id="KW-0804">Transcription</keyword>
<dbReference type="CDD" id="cd07377">
    <property type="entry name" value="WHTH_GntR"/>
    <property type="match status" value="1"/>
</dbReference>